<evidence type="ECO:0000313" key="2">
    <source>
        <dbReference type="EMBL" id="AEF93754.1"/>
    </source>
</evidence>
<dbReference type="EMBL" id="CP002736">
    <property type="protein sequence ID" value="AEF93754.1"/>
    <property type="molecule type" value="Genomic_DNA"/>
</dbReference>
<dbReference type="AlphaFoldDB" id="F6B9H8"/>
<dbReference type="RefSeq" id="WP_003540175.1">
    <property type="nucleotide sequence ID" value="NC_015565.1"/>
</dbReference>
<dbReference type="Proteomes" id="UP000009226">
    <property type="component" value="Chromosome"/>
</dbReference>
<sequence>MELSAVVMTLTVFITEAIKRFLAKKMSIENAKFWSPLSAIFLGAILNLGFVLLLQVTNYSEFWSSFQWQKVLKQGIDIGLQAGGLYGVGKVVVNRLGNRGNV</sequence>
<dbReference type="KEGG" id="dca:Desca_0875"/>
<keyword evidence="3" id="KW-1185">Reference proteome</keyword>
<protein>
    <submittedName>
        <fullName evidence="2">Uncharacterized protein</fullName>
    </submittedName>
</protein>
<keyword evidence="1" id="KW-0812">Transmembrane</keyword>
<keyword evidence="1" id="KW-0472">Membrane</keyword>
<reference evidence="2" key="1">
    <citation type="submission" date="2011-05" db="EMBL/GenBank/DDBJ databases">
        <title>Complete sequence of Desulfotomaculum carboxydivorans CO-1-SRB.</title>
        <authorList>
            <consortium name="US DOE Joint Genome Institute"/>
            <person name="Lucas S."/>
            <person name="Han J."/>
            <person name="Lapidus A."/>
            <person name="Cheng J.-F."/>
            <person name="Goodwin L."/>
            <person name="Pitluck S."/>
            <person name="Peters L."/>
            <person name="Mikhailova N."/>
            <person name="Lu M."/>
            <person name="Han C."/>
            <person name="Tapia R."/>
            <person name="Land M."/>
            <person name="Hauser L."/>
            <person name="Kyrpides N."/>
            <person name="Ivanova N."/>
            <person name="Pagani I."/>
            <person name="Stams A."/>
            <person name="Plugge C."/>
            <person name="Muyzer G."/>
            <person name="Kuever J."/>
            <person name="Parshina S."/>
            <person name="Ivanova A."/>
            <person name="Nazina T."/>
            <person name="Woyke T."/>
        </authorList>
    </citation>
    <scope>NUCLEOTIDE SEQUENCE [LARGE SCALE GENOMIC DNA]</scope>
    <source>
        <strain evidence="2">CO-1-SRB</strain>
    </source>
</reference>
<keyword evidence="1" id="KW-1133">Transmembrane helix</keyword>
<dbReference type="HOGENOM" id="CLU_2272826_0_0_9"/>
<evidence type="ECO:0000256" key="1">
    <source>
        <dbReference type="SAM" id="Phobius"/>
    </source>
</evidence>
<name>F6B9H8_DESCC</name>
<accession>F6B9H8</accession>
<dbReference type="STRING" id="868595.Desca_0875"/>
<proteinExistence type="predicted"/>
<feature type="transmembrane region" description="Helical" evidence="1">
    <location>
        <begin position="33"/>
        <end position="54"/>
    </location>
</feature>
<gene>
    <name evidence="2" type="ordered locus">Desca_0875</name>
</gene>
<organism evidence="2 3">
    <name type="scientific">Desulfotomaculum nigrificans (strain DSM 14880 / VKM B-2319 / CO-1-SRB)</name>
    <name type="common">Desulfotomaculum carboxydivorans</name>
    <dbReference type="NCBI Taxonomy" id="868595"/>
    <lineage>
        <taxon>Bacteria</taxon>
        <taxon>Bacillati</taxon>
        <taxon>Bacillota</taxon>
        <taxon>Clostridia</taxon>
        <taxon>Eubacteriales</taxon>
        <taxon>Desulfotomaculaceae</taxon>
        <taxon>Desulfotomaculum</taxon>
    </lineage>
</organism>
<evidence type="ECO:0000313" key="3">
    <source>
        <dbReference type="Proteomes" id="UP000009226"/>
    </source>
</evidence>